<dbReference type="AlphaFoldDB" id="A0A2A6CA55"/>
<gene>
    <name evidence="1" type="primary">WBGene00277382</name>
</gene>
<organism evidence="1 2">
    <name type="scientific">Pristionchus pacificus</name>
    <name type="common">Parasitic nematode worm</name>
    <dbReference type="NCBI Taxonomy" id="54126"/>
    <lineage>
        <taxon>Eukaryota</taxon>
        <taxon>Metazoa</taxon>
        <taxon>Ecdysozoa</taxon>
        <taxon>Nematoda</taxon>
        <taxon>Chromadorea</taxon>
        <taxon>Rhabditida</taxon>
        <taxon>Rhabditina</taxon>
        <taxon>Diplogasteromorpha</taxon>
        <taxon>Diplogasteroidea</taxon>
        <taxon>Neodiplogasteridae</taxon>
        <taxon>Pristionchus</taxon>
    </lineage>
</organism>
<proteinExistence type="predicted"/>
<dbReference type="Proteomes" id="UP000005239">
    <property type="component" value="Unassembled WGS sequence"/>
</dbReference>
<protein>
    <submittedName>
        <fullName evidence="1">Uncharacterized protein</fullName>
    </submittedName>
</protein>
<evidence type="ECO:0000313" key="2">
    <source>
        <dbReference type="Proteomes" id="UP000005239"/>
    </source>
</evidence>
<accession>A0A8R1UV98</accession>
<name>A0A2A6CA55_PRIPA</name>
<sequence length="100" mass="10793">MLWCASSTWIQVIMGFQLGSKYSTPASGTQLGSKQESNLDPSSSCPVASITHQAYKATVTLFQVGYKQISKLDPSKNPSCPQAWSQLGNLLGSNLDSHTR</sequence>
<accession>A0A2A6CA55</accession>
<keyword evidence="2" id="KW-1185">Reference proteome</keyword>
<dbReference type="EnsemblMetazoa" id="PPA39013.1">
    <property type="protein sequence ID" value="PPA39013.1"/>
    <property type="gene ID" value="WBGene00277382"/>
</dbReference>
<evidence type="ECO:0000313" key="1">
    <source>
        <dbReference type="EnsemblMetazoa" id="PPA39013.1"/>
    </source>
</evidence>
<reference evidence="1" key="2">
    <citation type="submission" date="2022-06" db="UniProtKB">
        <authorList>
            <consortium name="EnsemblMetazoa"/>
        </authorList>
    </citation>
    <scope>IDENTIFICATION</scope>
    <source>
        <strain evidence="1">PS312</strain>
    </source>
</reference>
<reference evidence="2" key="1">
    <citation type="journal article" date="2008" name="Nat. Genet.">
        <title>The Pristionchus pacificus genome provides a unique perspective on nematode lifestyle and parasitism.</title>
        <authorList>
            <person name="Dieterich C."/>
            <person name="Clifton S.W."/>
            <person name="Schuster L.N."/>
            <person name="Chinwalla A."/>
            <person name="Delehaunty K."/>
            <person name="Dinkelacker I."/>
            <person name="Fulton L."/>
            <person name="Fulton R."/>
            <person name="Godfrey J."/>
            <person name="Minx P."/>
            <person name="Mitreva M."/>
            <person name="Roeseler W."/>
            <person name="Tian H."/>
            <person name="Witte H."/>
            <person name="Yang S.P."/>
            <person name="Wilson R.K."/>
            <person name="Sommer R.J."/>
        </authorList>
    </citation>
    <scope>NUCLEOTIDE SEQUENCE [LARGE SCALE GENOMIC DNA]</scope>
    <source>
        <strain evidence="2">PS312</strain>
    </source>
</reference>